<dbReference type="Proteomes" id="UP001589943">
    <property type="component" value="Unassembled WGS sequence"/>
</dbReference>
<keyword evidence="4" id="KW-1185">Reference proteome</keyword>
<dbReference type="InterPro" id="IPR029046">
    <property type="entry name" value="LolA/LolB/LppX"/>
</dbReference>
<dbReference type="EMBL" id="JBHLTL010000006">
    <property type="protein sequence ID" value="MFC0590044.1"/>
    <property type="molecule type" value="Genomic_DNA"/>
</dbReference>
<sequence>MNRLIKNVRLFAGAAASAALVVSAAVAVSAQAPAAQGDLAQAVGALRAIGTMRANFVQTDRNGRKLSGVLTLKRPGRIRFQYEKGVPILVVSDGSALTFIDYSVRQVQRWPIRNSPLGALLDPNRDVMKYGRLIPVDNRNVVGIEVRDKAHPEYGVITLLFVRKASAPGGLELSSWASLDSQNNRTVISLSGQQYGLAVPDSTFRFNDPRATTRR</sequence>
<evidence type="ECO:0000256" key="2">
    <source>
        <dbReference type="SAM" id="SignalP"/>
    </source>
</evidence>
<evidence type="ECO:0000313" key="4">
    <source>
        <dbReference type="Proteomes" id="UP001589943"/>
    </source>
</evidence>
<evidence type="ECO:0000256" key="1">
    <source>
        <dbReference type="ARBA" id="ARBA00022729"/>
    </source>
</evidence>
<keyword evidence="3" id="KW-0449">Lipoprotein</keyword>
<dbReference type="Pfam" id="PF03548">
    <property type="entry name" value="LolA"/>
    <property type="match status" value="1"/>
</dbReference>
<dbReference type="Gene3D" id="2.50.20.10">
    <property type="entry name" value="Lipoprotein localisation LolA/LolB/LppX"/>
    <property type="match status" value="1"/>
</dbReference>
<dbReference type="PANTHER" id="PTHR35869">
    <property type="entry name" value="OUTER-MEMBRANE LIPOPROTEIN CARRIER PROTEIN"/>
    <property type="match status" value="1"/>
</dbReference>
<dbReference type="InterPro" id="IPR004564">
    <property type="entry name" value="OM_lipoprot_carrier_LolA-like"/>
</dbReference>
<proteinExistence type="predicted"/>
<protein>
    <submittedName>
        <fullName evidence="3">Outer membrane lipoprotein carrier protein LolA</fullName>
    </submittedName>
</protein>
<evidence type="ECO:0000313" key="3">
    <source>
        <dbReference type="EMBL" id="MFC0590044.1"/>
    </source>
</evidence>
<comment type="caution">
    <text evidence="3">The sequence shown here is derived from an EMBL/GenBank/DDBJ whole genome shotgun (WGS) entry which is preliminary data.</text>
</comment>
<organism evidence="3 4">
    <name type="scientific">Novosphingobium aquiterrae</name>
    <dbReference type="NCBI Taxonomy" id="624388"/>
    <lineage>
        <taxon>Bacteria</taxon>
        <taxon>Pseudomonadati</taxon>
        <taxon>Pseudomonadota</taxon>
        <taxon>Alphaproteobacteria</taxon>
        <taxon>Sphingomonadales</taxon>
        <taxon>Sphingomonadaceae</taxon>
        <taxon>Novosphingobium</taxon>
    </lineage>
</organism>
<accession>A0ABV6PJN1</accession>
<feature type="chain" id="PRO_5046240824" evidence="2">
    <location>
        <begin position="35"/>
        <end position="215"/>
    </location>
</feature>
<feature type="signal peptide" evidence="2">
    <location>
        <begin position="1"/>
        <end position="34"/>
    </location>
</feature>
<gene>
    <name evidence="3" type="ORF">ACFFF7_11515</name>
</gene>
<keyword evidence="1 2" id="KW-0732">Signal</keyword>
<dbReference type="CDD" id="cd16325">
    <property type="entry name" value="LolA"/>
    <property type="match status" value="1"/>
</dbReference>
<dbReference type="PANTHER" id="PTHR35869:SF1">
    <property type="entry name" value="OUTER-MEMBRANE LIPOPROTEIN CARRIER PROTEIN"/>
    <property type="match status" value="1"/>
</dbReference>
<dbReference type="SUPFAM" id="SSF89392">
    <property type="entry name" value="Prokaryotic lipoproteins and lipoprotein localization factors"/>
    <property type="match status" value="1"/>
</dbReference>
<name>A0ABV6PJN1_9SPHN</name>
<reference evidence="3 4" key="1">
    <citation type="submission" date="2024-09" db="EMBL/GenBank/DDBJ databases">
        <authorList>
            <person name="Sun Q."/>
            <person name="Mori K."/>
        </authorList>
    </citation>
    <scope>NUCLEOTIDE SEQUENCE [LARGE SCALE GENOMIC DNA]</scope>
    <source>
        <strain evidence="3 4">NCAIM B.02537</strain>
    </source>
</reference>
<dbReference type="RefSeq" id="WP_379481496.1">
    <property type="nucleotide sequence ID" value="NZ_JBHLTL010000006.1"/>
</dbReference>